<proteinExistence type="predicted"/>
<organism evidence="2">
    <name type="scientific">Inoviridae sp. ctDEu7</name>
    <dbReference type="NCBI Taxonomy" id="2826759"/>
    <lineage>
        <taxon>Viruses</taxon>
        <taxon>Monodnaviria</taxon>
        <taxon>Loebvirae</taxon>
        <taxon>Hofneiviricota</taxon>
        <taxon>Faserviricetes</taxon>
        <taxon>Tubulavirales</taxon>
        <taxon>Inoviridae</taxon>
    </lineage>
</organism>
<keyword evidence="1" id="KW-0812">Transmembrane</keyword>
<evidence type="ECO:0000256" key="1">
    <source>
        <dbReference type="SAM" id="Phobius"/>
    </source>
</evidence>
<keyword evidence="1" id="KW-1133">Transmembrane helix</keyword>
<feature type="transmembrane region" description="Helical" evidence="1">
    <location>
        <begin position="12"/>
        <end position="33"/>
    </location>
</feature>
<dbReference type="EMBL" id="BK014988">
    <property type="protein sequence ID" value="DAD85828.1"/>
    <property type="molecule type" value="Genomic_DNA"/>
</dbReference>
<evidence type="ECO:0000313" key="2">
    <source>
        <dbReference type="EMBL" id="DAD85828.1"/>
    </source>
</evidence>
<accession>A0A8S5MUG3</accession>
<reference evidence="2" key="1">
    <citation type="journal article" date="2021" name="Proc. Natl. Acad. Sci. U.S.A.">
        <title>A Catalog of Tens of Thousands of Viruses from Human Metagenomes Reveals Hidden Associations with Chronic Diseases.</title>
        <authorList>
            <person name="Tisza M.J."/>
            <person name="Buck C.B."/>
        </authorList>
    </citation>
    <scope>NUCLEOTIDE SEQUENCE</scope>
    <source>
        <strain evidence="2">CtDEu7</strain>
    </source>
</reference>
<name>A0A8S5MUG3_9VIRU</name>
<protein>
    <submittedName>
        <fullName evidence="2">Uncharacterized protein</fullName>
    </submittedName>
</protein>
<keyword evidence="1" id="KW-0472">Membrane</keyword>
<sequence>MNIIMKYSLVKLLANVIIIVILTISLVNTANILA</sequence>